<keyword evidence="1" id="KW-0472">Membrane</keyword>
<dbReference type="InterPro" id="IPR050545">
    <property type="entry name" value="Mycobact_MmpL"/>
</dbReference>
<proteinExistence type="predicted"/>
<sequence length="163" mass="18120">MLLMLFLQNLRLGLVAMIPNLVPIILVSGFMILADIPVTLGNILNASLALGICVDDTIHFLHYFQRRHREHGDVELAIRESMLHTGRAIVITSAVLGISTVVFLLATLTSYQSFTYLMSLTVCFAVIADLVIAPAILRIVFRDTKNEEFQAESDAMSIQREFA</sequence>
<dbReference type="AlphaFoldDB" id="A0A382RRI9"/>
<evidence type="ECO:0000256" key="1">
    <source>
        <dbReference type="SAM" id="Phobius"/>
    </source>
</evidence>
<feature type="transmembrane region" description="Helical" evidence="1">
    <location>
        <begin position="12"/>
        <end position="34"/>
    </location>
</feature>
<feature type="transmembrane region" description="Helical" evidence="1">
    <location>
        <begin position="85"/>
        <end position="108"/>
    </location>
</feature>
<dbReference type="PANTHER" id="PTHR33406">
    <property type="entry name" value="MEMBRANE PROTEIN MJ1562-RELATED"/>
    <property type="match status" value="1"/>
</dbReference>
<name>A0A382RRI9_9ZZZZ</name>
<gene>
    <name evidence="3" type="ORF">METZ01_LOCUS352756</name>
</gene>
<dbReference type="GO" id="GO:0005886">
    <property type="term" value="C:plasma membrane"/>
    <property type="evidence" value="ECO:0007669"/>
    <property type="project" value="TreeGrafter"/>
</dbReference>
<dbReference type="SUPFAM" id="SSF82866">
    <property type="entry name" value="Multidrug efflux transporter AcrB transmembrane domain"/>
    <property type="match status" value="1"/>
</dbReference>
<dbReference type="InterPro" id="IPR001036">
    <property type="entry name" value="Acrflvin-R"/>
</dbReference>
<feature type="transmembrane region" description="Helical" evidence="1">
    <location>
        <begin position="114"/>
        <end position="137"/>
    </location>
</feature>
<accession>A0A382RRI9</accession>
<dbReference type="EMBL" id="UINC01123430">
    <property type="protein sequence ID" value="SVC99902.1"/>
    <property type="molecule type" value="Genomic_DNA"/>
</dbReference>
<organism evidence="3">
    <name type="scientific">marine metagenome</name>
    <dbReference type="NCBI Taxonomy" id="408172"/>
    <lineage>
        <taxon>unclassified sequences</taxon>
        <taxon>metagenomes</taxon>
        <taxon>ecological metagenomes</taxon>
    </lineage>
</organism>
<dbReference type="Gene3D" id="1.20.1640.10">
    <property type="entry name" value="Multidrug efflux transporter AcrB transmembrane domain"/>
    <property type="match status" value="1"/>
</dbReference>
<keyword evidence="1" id="KW-0812">Transmembrane</keyword>
<dbReference type="PROSITE" id="PS50156">
    <property type="entry name" value="SSD"/>
    <property type="match status" value="1"/>
</dbReference>
<feature type="domain" description="SSD" evidence="2">
    <location>
        <begin position="12"/>
        <end position="139"/>
    </location>
</feature>
<dbReference type="GO" id="GO:0022857">
    <property type="term" value="F:transmembrane transporter activity"/>
    <property type="evidence" value="ECO:0007669"/>
    <property type="project" value="InterPro"/>
</dbReference>
<evidence type="ECO:0000259" key="2">
    <source>
        <dbReference type="PROSITE" id="PS50156"/>
    </source>
</evidence>
<keyword evidence="1" id="KW-1133">Transmembrane helix</keyword>
<dbReference type="Pfam" id="PF00873">
    <property type="entry name" value="ACR_tran"/>
    <property type="match status" value="1"/>
</dbReference>
<dbReference type="PANTHER" id="PTHR33406:SF12">
    <property type="entry name" value="BLR2997 PROTEIN"/>
    <property type="match status" value="1"/>
</dbReference>
<evidence type="ECO:0000313" key="3">
    <source>
        <dbReference type="EMBL" id="SVC99902.1"/>
    </source>
</evidence>
<dbReference type="InterPro" id="IPR000731">
    <property type="entry name" value="SSD"/>
</dbReference>
<feature type="transmembrane region" description="Helical" evidence="1">
    <location>
        <begin position="46"/>
        <end position="64"/>
    </location>
</feature>
<reference evidence="3" key="1">
    <citation type="submission" date="2018-05" db="EMBL/GenBank/DDBJ databases">
        <authorList>
            <person name="Lanie J.A."/>
            <person name="Ng W.-L."/>
            <person name="Kazmierczak K.M."/>
            <person name="Andrzejewski T.M."/>
            <person name="Davidsen T.M."/>
            <person name="Wayne K.J."/>
            <person name="Tettelin H."/>
            <person name="Glass J.I."/>
            <person name="Rusch D."/>
            <person name="Podicherti R."/>
            <person name="Tsui H.-C.T."/>
            <person name="Winkler M.E."/>
        </authorList>
    </citation>
    <scope>NUCLEOTIDE SEQUENCE</scope>
</reference>
<protein>
    <recommendedName>
        <fullName evidence="2">SSD domain-containing protein</fullName>
    </recommendedName>
</protein>